<dbReference type="EMBL" id="CAAALY010054439">
    <property type="protein sequence ID" value="VEL22049.1"/>
    <property type="molecule type" value="Genomic_DNA"/>
</dbReference>
<reference evidence="1" key="1">
    <citation type="submission" date="2018-11" db="EMBL/GenBank/DDBJ databases">
        <authorList>
            <consortium name="Pathogen Informatics"/>
        </authorList>
    </citation>
    <scope>NUCLEOTIDE SEQUENCE</scope>
</reference>
<protein>
    <submittedName>
        <fullName evidence="1">Uncharacterized protein</fullName>
    </submittedName>
</protein>
<accession>A0A3S5AJX6</accession>
<dbReference type="PANTHER" id="PTHR12106:SF23">
    <property type="entry name" value="SORTILIN"/>
    <property type="match status" value="1"/>
</dbReference>
<evidence type="ECO:0000313" key="2">
    <source>
        <dbReference type="Proteomes" id="UP000784294"/>
    </source>
</evidence>
<dbReference type="GO" id="GO:0016050">
    <property type="term" value="P:vesicle organization"/>
    <property type="evidence" value="ECO:0007669"/>
    <property type="project" value="TreeGrafter"/>
</dbReference>
<evidence type="ECO:0000313" key="1">
    <source>
        <dbReference type="EMBL" id="VEL22049.1"/>
    </source>
</evidence>
<dbReference type="PANTHER" id="PTHR12106">
    <property type="entry name" value="SORTILIN RELATED"/>
    <property type="match status" value="1"/>
</dbReference>
<name>A0A3S5AJX6_9PLAT</name>
<dbReference type="GO" id="GO:0005794">
    <property type="term" value="C:Golgi apparatus"/>
    <property type="evidence" value="ECO:0007669"/>
    <property type="project" value="TreeGrafter"/>
</dbReference>
<dbReference type="GO" id="GO:0006895">
    <property type="term" value="P:Golgi to endosome transport"/>
    <property type="evidence" value="ECO:0007669"/>
    <property type="project" value="TreeGrafter"/>
</dbReference>
<comment type="caution">
    <text evidence="1">The sequence shown here is derived from an EMBL/GenBank/DDBJ whole genome shotgun (WGS) entry which is preliminary data.</text>
</comment>
<dbReference type="AlphaFoldDB" id="A0A3S5AJX6"/>
<keyword evidence="2" id="KW-1185">Reference proteome</keyword>
<sequence length="233" mass="25434">MLSLLLTFLYSNQALDGPHHYQIANHGGLIVAIPADILWPEVLRFSTDAGLCWHSVPLHSIGNSVFPDIRPNYSSDQGHNTLSEWPSYNFSGLEDTGQMQPFDSSRGEFPTHSSFESTNPINLSDSSFLATLPFLAPREALSSRTHRGSTIEGFKESRPGLVTVNPTEFNLPSQSRLVGHAEGDETVVFTGLVTEPGGKAMAVAVYGYGAATQRWRVAVIDLIGNEMVTRNCN</sequence>
<dbReference type="GO" id="GO:0006897">
    <property type="term" value="P:endocytosis"/>
    <property type="evidence" value="ECO:0007669"/>
    <property type="project" value="TreeGrafter"/>
</dbReference>
<dbReference type="GO" id="GO:0005829">
    <property type="term" value="C:cytosol"/>
    <property type="evidence" value="ECO:0007669"/>
    <property type="project" value="GOC"/>
</dbReference>
<dbReference type="GO" id="GO:0016020">
    <property type="term" value="C:membrane"/>
    <property type="evidence" value="ECO:0007669"/>
    <property type="project" value="TreeGrafter"/>
</dbReference>
<dbReference type="InterPro" id="IPR050310">
    <property type="entry name" value="VPS10-sortilin"/>
</dbReference>
<proteinExistence type="predicted"/>
<gene>
    <name evidence="1" type="ORF">PXEA_LOCUS15489</name>
</gene>
<organism evidence="1 2">
    <name type="scientific">Protopolystoma xenopodis</name>
    <dbReference type="NCBI Taxonomy" id="117903"/>
    <lineage>
        <taxon>Eukaryota</taxon>
        <taxon>Metazoa</taxon>
        <taxon>Spiralia</taxon>
        <taxon>Lophotrochozoa</taxon>
        <taxon>Platyhelminthes</taxon>
        <taxon>Monogenea</taxon>
        <taxon>Polyopisthocotylea</taxon>
        <taxon>Polystomatidea</taxon>
        <taxon>Polystomatidae</taxon>
        <taxon>Protopolystoma</taxon>
    </lineage>
</organism>
<dbReference type="Proteomes" id="UP000784294">
    <property type="component" value="Unassembled WGS sequence"/>
</dbReference>
<dbReference type="OrthoDB" id="443634at2759"/>